<feature type="domain" description="ABC transporter" evidence="8">
    <location>
        <begin position="360"/>
        <end position="570"/>
    </location>
</feature>
<keyword evidence="3" id="KW-0547">Nucleotide-binding</keyword>
<feature type="transmembrane region" description="Helical" evidence="7">
    <location>
        <begin position="156"/>
        <end position="178"/>
    </location>
</feature>
<feature type="transmembrane region" description="Helical" evidence="7">
    <location>
        <begin position="272"/>
        <end position="290"/>
    </location>
</feature>
<dbReference type="InterPro" id="IPR039421">
    <property type="entry name" value="Type_1_exporter"/>
</dbReference>
<dbReference type="InterPro" id="IPR003593">
    <property type="entry name" value="AAA+_ATPase"/>
</dbReference>
<keyword evidence="6 7" id="KW-0472">Membrane</keyword>
<evidence type="ECO:0000259" key="8">
    <source>
        <dbReference type="PROSITE" id="PS50893"/>
    </source>
</evidence>
<dbReference type="EMBL" id="GBSF01000004">
    <property type="protein sequence ID" value="JAC96633.1"/>
    <property type="molecule type" value="Transcribed_RNA"/>
</dbReference>
<dbReference type="PANTHER" id="PTHR24221:SF503">
    <property type="entry name" value="MITOCHONDRIAL POTASSIUM CHANNEL ATP-BINDING SUBUNIT"/>
    <property type="match status" value="1"/>
</dbReference>
<dbReference type="InterPro" id="IPR011527">
    <property type="entry name" value="ABC1_TM_dom"/>
</dbReference>
<dbReference type="SUPFAM" id="SSF90123">
    <property type="entry name" value="ABC transporter transmembrane region"/>
    <property type="match status" value="1"/>
</dbReference>
<dbReference type="PROSITE" id="PS50893">
    <property type="entry name" value="ABC_TRANSPORTER_2"/>
    <property type="match status" value="1"/>
</dbReference>
<dbReference type="AlphaFoldDB" id="A0A0A8XMR6"/>
<evidence type="ECO:0000256" key="2">
    <source>
        <dbReference type="ARBA" id="ARBA00022692"/>
    </source>
</evidence>
<dbReference type="PANTHER" id="PTHR24221">
    <property type="entry name" value="ATP-BINDING CASSETTE SUB-FAMILY B"/>
    <property type="match status" value="1"/>
</dbReference>
<dbReference type="GO" id="GO:0140359">
    <property type="term" value="F:ABC-type transporter activity"/>
    <property type="evidence" value="ECO:0007669"/>
    <property type="project" value="InterPro"/>
</dbReference>
<feature type="transmembrane region" description="Helical" evidence="7">
    <location>
        <begin position="86"/>
        <end position="110"/>
    </location>
</feature>
<feature type="non-terminal residue" evidence="10">
    <location>
        <position position="570"/>
    </location>
</feature>
<evidence type="ECO:0000256" key="7">
    <source>
        <dbReference type="SAM" id="Phobius"/>
    </source>
</evidence>
<name>A0A0A8XMR6_9MICR</name>
<feature type="transmembrane region" description="Helical" evidence="7">
    <location>
        <begin position="184"/>
        <end position="206"/>
    </location>
</feature>
<evidence type="ECO:0000313" key="10">
    <source>
        <dbReference type="EMBL" id="JAC96633.1"/>
    </source>
</evidence>
<dbReference type="GO" id="GO:0016020">
    <property type="term" value="C:membrane"/>
    <property type="evidence" value="ECO:0007669"/>
    <property type="project" value="UniProtKB-SubCell"/>
</dbReference>
<dbReference type="Pfam" id="PF00005">
    <property type="entry name" value="ABC_tran"/>
    <property type="match status" value="1"/>
</dbReference>
<evidence type="ECO:0000259" key="9">
    <source>
        <dbReference type="PROSITE" id="PS50929"/>
    </source>
</evidence>
<evidence type="ECO:0000256" key="3">
    <source>
        <dbReference type="ARBA" id="ARBA00022741"/>
    </source>
</evidence>
<keyword evidence="2 7" id="KW-0812">Transmembrane</keyword>
<dbReference type="SMART" id="SM00382">
    <property type="entry name" value="AAA"/>
    <property type="match status" value="1"/>
</dbReference>
<evidence type="ECO:0000256" key="4">
    <source>
        <dbReference type="ARBA" id="ARBA00022840"/>
    </source>
</evidence>
<dbReference type="Gene3D" id="1.20.1560.10">
    <property type="entry name" value="ABC transporter type 1, transmembrane domain"/>
    <property type="match status" value="1"/>
</dbReference>
<dbReference type="Gene3D" id="3.40.50.300">
    <property type="entry name" value="P-loop containing nucleotide triphosphate hydrolases"/>
    <property type="match status" value="1"/>
</dbReference>
<dbReference type="InterPro" id="IPR036640">
    <property type="entry name" value="ABC1_TM_sf"/>
</dbReference>
<evidence type="ECO:0000256" key="6">
    <source>
        <dbReference type="ARBA" id="ARBA00023136"/>
    </source>
</evidence>
<dbReference type="PROSITE" id="PS50929">
    <property type="entry name" value="ABC_TM1F"/>
    <property type="match status" value="1"/>
</dbReference>
<reference evidence="10" key="1">
    <citation type="journal article" date="2014" name="PLoS ONE">
        <title>Tissue-specific transcript profiling for ABC transporters in the sequestering larvae of the phytophagous leaf beetle Chrysomela populi.</title>
        <authorList>
            <person name="Strauss A.S."/>
            <person name="Wang D."/>
            <person name="Stock M."/>
            <person name="Gretscher R.R."/>
            <person name="Groth M."/>
            <person name="Boland W."/>
            <person name="Burse A."/>
        </authorList>
    </citation>
    <scope>NUCLEOTIDE SEQUENCE</scope>
</reference>
<comment type="subcellular location">
    <subcellularLocation>
        <location evidence="1">Membrane</location>
        <topology evidence="1">Multi-pass membrane protein</topology>
    </subcellularLocation>
</comment>
<feature type="domain" description="ABC transmembrane type-1" evidence="9">
    <location>
        <begin position="88"/>
        <end position="329"/>
    </location>
</feature>
<dbReference type="SUPFAM" id="SSF52540">
    <property type="entry name" value="P-loop containing nucleoside triphosphate hydrolases"/>
    <property type="match status" value="1"/>
</dbReference>
<feature type="transmembrane region" description="Helical" evidence="7">
    <location>
        <begin position="43"/>
        <end position="61"/>
    </location>
</feature>
<proteinExistence type="predicted"/>
<evidence type="ECO:0000256" key="1">
    <source>
        <dbReference type="ARBA" id="ARBA00004141"/>
    </source>
</evidence>
<sequence>MATKLEYDYRMKIPKSTNHSHMKISSFTIVKEVILNDMIKNSFVRFLILPIMLAIILYTYMEIKSSMLIAKIDLALKTGKNEEEALRYYFCYFFLVLLLSEGNGLIFTGVVQYICRLTAKCNYENYISLPPGEFSKLGSGEIQTVIERKSKATSELVEIFIINLIPIVMKMGFALYSISFVMGIVAGYIMFFCMLAYAFVTLLIAIKRAEIRKNLNYSEEKACDKLQDGLMNQESIYACQTCELEVNRYDVLLADNETNSNSLWRIFYIQNFLQRLIFLIQTVCIIYAGINHQLNDLISTENFIFFISLTGTVAGSLTNLGHLYTRYSQVMVRIRSTHDLLLGVKNTPKDLRQLSSVYTIDCKDILFYYEGKIVLKNINFKSKKGEKIAVVGKNGAGKSSLLKVLLGFVEYEGKILINDEKIETTFFLNHVGYLSQNTFLFNETIKYNIKYGVKNVSDEQIYNLCKDCGILETISNFDQGFNTLVGERGSFLSGGERQKILLMRTVLRNPQIFFLDEPTSALDGKSRNEMLRYLLKDNRKTVIITLNESDFLFKFDKIWFVNNQTVEVVT</sequence>
<keyword evidence="4" id="KW-0067">ATP-binding</keyword>
<keyword evidence="5 7" id="KW-1133">Transmembrane helix</keyword>
<accession>A0A0A8XMR6</accession>
<evidence type="ECO:0000256" key="5">
    <source>
        <dbReference type="ARBA" id="ARBA00022989"/>
    </source>
</evidence>
<dbReference type="GO" id="GO:0005524">
    <property type="term" value="F:ATP binding"/>
    <property type="evidence" value="ECO:0007669"/>
    <property type="project" value="UniProtKB-KW"/>
</dbReference>
<dbReference type="InterPro" id="IPR003439">
    <property type="entry name" value="ABC_transporter-like_ATP-bd"/>
</dbReference>
<organism evidence="10">
    <name type="scientific">uncultured Microsporidia</name>
    <dbReference type="NCBI Taxonomy" id="546760"/>
    <lineage>
        <taxon>Eukaryota</taxon>
        <taxon>Fungi</taxon>
        <taxon>Fungi incertae sedis</taxon>
        <taxon>Microsporidia</taxon>
        <taxon>environmental samples</taxon>
    </lineage>
</organism>
<dbReference type="InterPro" id="IPR027417">
    <property type="entry name" value="P-loop_NTPase"/>
</dbReference>
<protein>
    <submittedName>
        <fullName evidence="10">Putative ABCB transporter</fullName>
    </submittedName>
</protein>
<dbReference type="GO" id="GO:0016887">
    <property type="term" value="F:ATP hydrolysis activity"/>
    <property type="evidence" value="ECO:0007669"/>
    <property type="project" value="InterPro"/>
</dbReference>
<feature type="transmembrane region" description="Helical" evidence="7">
    <location>
        <begin position="302"/>
        <end position="325"/>
    </location>
</feature>
<dbReference type="Pfam" id="PF00664">
    <property type="entry name" value="ABC_membrane"/>
    <property type="match status" value="1"/>
</dbReference>